<organism evidence="1">
    <name type="scientific">Brucella pinnipedialis M292/94/1</name>
    <dbReference type="NCBI Taxonomy" id="520462"/>
    <lineage>
        <taxon>Bacteria</taxon>
        <taxon>Pseudomonadati</taxon>
        <taxon>Pseudomonadota</taxon>
        <taxon>Alphaproteobacteria</taxon>
        <taxon>Hyphomicrobiales</taxon>
        <taxon>Brucellaceae</taxon>
        <taxon>Brucella/Ochrobactrum group</taxon>
        <taxon>Brucella</taxon>
    </lineage>
</organism>
<protein>
    <recommendedName>
        <fullName evidence="2">Phage head-tail adaptor</fullName>
    </recommendedName>
</protein>
<dbReference type="Proteomes" id="UP000004659">
    <property type="component" value="Unassembled WGS sequence"/>
</dbReference>
<sequence>MNNVLFIDPGQLTSELALEAMQPLPDGMGGYAETWSEIAMVWGRIEPVSTTQKDFGARPQPEVTHRILMRFREDISTDKRLRKAGRIFALRSVHDPDESGRYLICLAREEGR</sequence>
<dbReference type="HOGENOM" id="CLU_147810_5_1_5"/>
<evidence type="ECO:0008006" key="2">
    <source>
        <dbReference type="Google" id="ProtNLM"/>
    </source>
</evidence>
<dbReference type="NCBIfam" id="TIGR01563">
    <property type="entry name" value="gp16_SPP1"/>
    <property type="match status" value="1"/>
</dbReference>
<dbReference type="RefSeq" id="WP_004688127.1">
    <property type="nucleotide sequence ID" value="NZ_EQ999546.1"/>
</dbReference>
<accession>A0A0E1X153</accession>
<dbReference type="InterPro" id="IPR038666">
    <property type="entry name" value="SSP1_head-tail_sf"/>
</dbReference>
<name>A0A0E1X153_9HYPH</name>
<dbReference type="EMBL" id="EQ999546">
    <property type="protein sequence ID" value="EEZ30753.1"/>
    <property type="molecule type" value="Genomic_DNA"/>
</dbReference>
<dbReference type="GeneID" id="55590326"/>
<dbReference type="AlphaFoldDB" id="A0A0E1X153"/>
<proteinExistence type="predicted"/>
<evidence type="ECO:0000313" key="1">
    <source>
        <dbReference type="EMBL" id="EEZ30753.1"/>
    </source>
</evidence>
<gene>
    <name evidence="1" type="ORF">BALG_00872</name>
</gene>
<dbReference type="Pfam" id="PF05521">
    <property type="entry name" value="Phage_HCP"/>
    <property type="match status" value="1"/>
</dbReference>
<dbReference type="Gene3D" id="2.40.10.270">
    <property type="entry name" value="Bacteriophage SPP1 head-tail adaptor protein"/>
    <property type="match status" value="1"/>
</dbReference>
<reference evidence="1" key="1">
    <citation type="submission" date="2009-01" db="EMBL/GenBank/DDBJ databases">
        <title>The Genome Sequence of Brucella pinnipedialis M292/94/1.</title>
        <authorList>
            <consortium name="The Broad Institute Genome Sequencing Platform"/>
            <person name="Ward D."/>
            <person name="Young S.K."/>
            <person name="Kodira C.D."/>
            <person name="Zeng Q."/>
            <person name="Koehrsen M."/>
            <person name="Alvarado L."/>
            <person name="Berlin A."/>
            <person name="Borenstein D."/>
            <person name="Chen Z."/>
            <person name="Engels R."/>
            <person name="Freedman E."/>
            <person name="Gellesch M."/>
            <person name="Goldberg J."/>
            <person name="Griggs A."/>
            <person name="Gujja S."/>
            <person name="Heiman D."/>
            <person name="Hepburn T."/>
            <person name="Howarth C."/>
            <person name="Jen D."/>
            <person name="Larson L."/>
            <person name="Lewis B."/>
            <person name="Mehta T."/>
            <person name="Park D."/>
            <person name="Pearson M."/>
            <person name="Roberts A."/>
            <person name="Saif S."/>
            <person name="Shea T."/>
            <person name="Shenoy N."/>
            <person name="Sisk P."/>
            <person name="Stolte C."/>
            <person name="Sykes S."/>
            <person name="Walk T."/>
            <person name="White J."/>
            <person name="Yandava C."/>
            <person name="Whatmore A.M."/>
            <person name="Perrett L.L."/>
            <person name="O'Callaghan D."/>
            <person name="Nusbaum C."/>
            <person name="Galagan J."/>
            <person name="Birren B."/>
        </authorList>
    </citation>
    <scope>NUCLEOTIDE SEQUENCE [LARGE SCALE GENOMIC DNA]</scope>
    <source>
        <strain evidence="1">M292/94/1</strain>
    </source>
</reference>
<dbReference type="InterPro" id="IPR008767">
    <property type="entry name" value="Phage_SPP1_head-tail_adaptor"/>
</dbReference>